<dbReference type="RefSeq" id="WP_135154637.1">
    <property type="nucleotide sequence ID" value="NZ_SOMN01000065.1"/>
</dbReference>
<sequence>MRVKLHVVFLLILRELVIHLPIKKEELMLECRFVNVPPMYTIFDQGLKPMGRQFVHLSKEREIALMVGRRKDTTPVLLIINSEKACSAGISFYQGNHSVYLSDGIPPAYINLDNE</sequence>
<comment type="caution">
    <text evidence="1">The sequence shown here is derived from an EMBL/GenBank/DDBJ whole genome shotgun (WGS) entry which is preliminary data.</text>
</comment>
<name>A0A4Y8LPJ7_9BACL</name>
<evidence type="ECO:0000313" key="1">
    <source>
        <dbReference type="EMBL" id="TFE19415.1"/>
    </source>
</evidence>
<dbReference type="GO" id="GO:0016740">
    <property type="term" value="F:transferase activity"/>
    <property type="evidence" value="ECO:0007669"/>
    <property type="project" value="InterPro"/>
</dbReference>
<dbReference type="Gene3D" id="3.20.170.30">
    <property type="match status" value="1"/>
</dbReference>
<dbReference type="AlphaFoldDB" id="A0A4Y8LPJ7"/>
<dbReference type="Proteomes" id="UP000297900">
    <property type="component" value="Unassembled WGS sequence"/>
</dbReference>
<dbReference type="Pfam" id="PF01885">
    <property type="entry name" value="PTS_2-RNA"/>
    <property type="match status" value="1"/>
</dbReference>
<organism evidence="1 2">
    <name type="scientific">Cohnella luojiensis</name>
    <dbReference type="NCBI Taxonomy" id="652876"/>
    <lineage>
        <taxon>Bacteria</taxon>
        <taxon>Bacillati</taxon>
        <taxon>Bacillota</taxon>
        <taxon>Bacilli</taxon>
        <taxon>Bacillales</taxon>
        <taxon>Paenibacillaceae</taxon>
        <taxon>Cohnella</taxon>
    </lineage>
</organism>
<dbReference type="EMBL" id="SOMN01000065">
    <property type="protein sequence ID" value="TFE19415.1"/>
    <property type="molecule type" value="Genomic_DNA"/>
</dbReference>
<accession>A0A4Y8LPJ7</accession>
<evidence type="ECO:0000313" key="2">
    <source>
        <dbReference type="Proteomes" id="UP000297900"/>
    </source>
</evidence>
<reference evidence="1 2" key="1">
    <citation type="submission" date="2019-03" db="EMBL/GenBank/DDBJ databases">
        <title>Cohnella endophytica sp. nov., a novel endophytic bacterium isolated from bark of Sonneratia apetala.</title>
        <authorList>
            <person name="Tuo L."/>
        </authorList>
    </citation>
    <scope>NUCLEOTIDE SEQUENCE [LARGE SCALE GENOMIC DNA]</scope>
    <source>
        <strain evidence="1 2">CCTCC AB 208254</strain>
    </source>
</reference>
<keyword evidence="2" id="KW-1185">Reference proteome</keyword>
<gene>
    <name evidence="1" type="ORF">E2980_23350</name>
</gene>
<dbReference type="SUPFAM" id="SSF56399">
    <property type="entry name" value="ADP-ribosylation"/>
    <property type="match status" value="1"/>
</dbReference>
<dbReference type="InterPro" id="IPR042081">
    <property type="entry name" value="RNA_2'-PTrans_C"/>
</dbReference>
<dbReference type="InterPro" id="IPR002745">
    <property type="entry name" value="Ptrans_KptA/Tpt1"/>
</dbReference>
<evidence type="ECO:0008006" key="3">
    <source>
        <dbReference type="Google" id="ProtNLM"/>
    </source>
</evidence>
<dbReference type="OrthoDB" id="4537997at2"/>
<proteinExistence type="predicted"/>
<protein>
    <recommendedName>
        <fullName evidence="3">RNA 2'-phosphotransferase</fullName>
    </recommendedName>
</protein>